<evidence type="ECO:0000256" key="9">
    <source>
        <dbReference type="RuleBase" id="RU366015"/>
    </source>
</evidence>
<dbReference type="PRINTS" id="PR00325">
    <property type="entry name" value="GERMIN"/>
</dbReference>
<keyword evidence="4 9" id="KW-0964">Secreted</keyword>
<dbReference type="PANTHER" id="PTHR31238">
    <property type="entry name" value="GERMIN-LIKE PROTEIN SUBFAMILY 3 MEMBER 3"/>
    <property type="match status" value="1"/>
</dbReference>
<evidence type="ECO:0000259" key="10">
    <source>
        <dbReference type="Pfam" id="PF00190"/>
    </source>
</evidence>
<reference evidence="11 12" key="1">
    <citation type="submission" date="2018-09" db="EMBL/GenBank/DDBJ databases">
        <title>A high-quality reference genome of wild soybean provides a powerful tool to mine soybean genomes.</title>
        <authorList>
            <person name="Xie M."/>
            <person name="Chung C.Y.L."/>
            <person name="Li M.-W."/>
            <person name="Wong F.-L."/>
            <person name="Chan T.-F."/>
            <person name="Lam H.-M."/>
        </authorList>
    </citation>
    <scope>NUCLEOTIDE SEQUENCE [LARGE SCALE GENOMIC DNA]</scope>
    <source>
        <strain evidence="12">cv. W05</strain>
        <tissue evidence="11">Hypocotyl of etiolated seedlings</tissue>
    </source>
</reference>
<dbReference type="Gene3D" id="2.60.120.10">
    <property type="entry name" value="Jelly Rolls"/>
    <property type="match status" value="1"/>
</dbReference>
<comment type="similarity">
    <text evidence="2 9">Belongs to the germin family.</text>
</comment>
<keyword evidence="3 9" id="KW-0052">Apoplast</keyword>
<dbReference type="AlphaFoldDB" id="A0A445IK34"/>
<organism evidence="11 12">
    <name type="scientific">Glycine soja</name>
    <name type="common">Wild soybean</name>
    <dbReference type="NCBI Taxonomy" id="3848"/>
    <lineage>
        <taxon>Eukaryota</taxon>
        <taxon>Viridiplantae</taxon>
        <taxon>Streptophyta</taxon>
        <taxon>Embryophyta</taxon>
        <taxon>Tracheophyta</taxon>
        <taxon>Spermatophyta</taxon>
        <taxon>Magnoliopsida</taxon>
        <taxon>eudicotyledons</taxon>
        <taxon>Gunneridae</taxon>
        <taxon>Pentapetalae</taxon>
        <taxon>rosids</taxon>
        <taxon>fabids</taxon>
        <taxon>Fabales</taxon>
        <taxon>Fabaceae</taxon>
        <taxon>Papilionoideae</taxon>
        <taxon>50 kb inversion clade</taxon>
        <taxon>NPAAA clade</taxon>
        <taxon>indigoferoid/millettioid clade</taxon>
        <taxon>Phaseoleae</taxon>
        <taxon>Glycine</taxon>
        <taxon>Glycine subgen. Soja</taxon>
    </lineage>
</organism>
<keyword evidence="5 8" id="KW-0479">Metal-binding</keyword>
<dbReference type="InterPro" id="IPR014710">
    <property type="entry name" value="RmlC-like_jellyroll"/>
</dbReference>
<sequence>MILIVLEGTLYIGFVTSNQDGNRLFNKVLNMGDVFVFPIGLIHFQLNVGYGNVAAIAGLSSQNVGGITISNALFKANPPISSEVLTKAFEGVMITHENIVATIVVVMTIIPNVGSKDVYMAYLPPAHVFEMATEWRLQSPFLLLYSAAIDLQEAKDFIGEEDPRPTSFTWSYINYYCLALYFGKEEEHSLCCSS</sequence>
<dbReference type="GO" id="GO:0030145">
    <property type="term" value="F:manganese ion binding"/>
    <property type="evidence" value="ECO:0007669"/>
    <property type="project" value="UniProtKB-UniRule"/>
</dbReference>
<feature type="binding site" evidence="8">
    <location>
        <position position="43"/>
    </location>
    <ligand>
        <name>Mn(2+)</name>
        <dbReference type="ChEBI" id="CHEBI:29035"/>
    </ligand>
</feature>
<evidence type="ECO:0000256" key="5">
    <source>
        <dbReference type="ARBA" id="ARBA00022723"/>
    </source>
</evidence>
<comment type="caution">
    <text evidence="11">The sequence shown here is derived from an EMBL/GenBank/DDBJ whole genome shotgun (WGS) entry which is preliminary data.</text>
</comment>
<dbReference type="InterPro" id="IPR001929">
    <property type="entry name" value="Germin"/>
</dbReference>
<name>A0A445IK34_GLYSO</name>
<dbReference type="GO" id="GO:0005783">
    <property type="term" value="C:endoplasmic reticulum"/>
    <property type="evidence" value="ECO:0007669"/>
    <property type="project" value="UniProtKB-ARBA"/>
</dbReference>
<protein>
    <recommendedName>
        <fullName evidence="9">Germin-like protein</fullName>
    </recommendedName>
</protein>
<evidence type="ECO:0000256" key="3">
    <source>
        <dbReference type="ARBA" id="ARBA00022523"/>
    </source>
</evidence>
<dbReference type="GO" id="GO:0000326">
    <property type="term" value="C:protein storage vacuole"/>
    <property type="evidence" value="ECO:0007669"/>
    <property type="project" value="UniProtKB-ARBA"/>
</dbReference>
<dbReference type="SUPFAM" id="SSF51182">
    <property type="entry name" value="RmlC-like cupins"/>
    <property type="match status" value="1"/>
</dbReference>
<evidence type="ECO:0000256" key="7">
    <source>
        <dbReference type="ARBA" id="ARBA00023211"/>
    </source>
</evidence>
<dbReference type="InterPro" id="IPR006045">
    <property type="entry name" value="Cupin_1"/>
</dbReference>
<gene>
    <name evidence="11" type="ORF">D0Y65_026468</name>
</gene>
<evidence type="ECO:0000256" key="8">
    <source>
        <dbReference type="PIRSR" id="PIRSR601929-2"/>
    </source>
</evidence>
<evidence type="ECO:0000256" key="4">
    <source>
        <dbReference type="ARBA" id="ARBA00022525"/>
    </source>
</evidence>
<evidence type="ECO:0000313" key="12">
    <source>
        <dbReference type="Proteomes" id="UP000289340"/>
    </source>
</evidence>
<evidence type="ECO:0000256" key="6">
    <source>
        <dbReference type="ARBA" id="ARBA00023180"/>
    </source>
</evidence>
<keyword evidence="6" id="KW-0325">Glycoprotein</keyword>
<dbReference type="Pfam" id="PF00190">
    <property type="entry name" value="Cupin_1"/>
    <property type="match status" value="1"/>
</dbReference>
<proteinExistence type="inferred from homology"/>
<dbReference type="EMBL" id="QZWG01000010">
    <property type="protein sequence ID" value="RZB86425.1"/>
    <property type="molecule type" value="Genomic_DNA"/>
</dbReference>
<feature type="domain" description="Cupin type-1" evidence="10">
    <location>
        <begin position="2"/>
        <end position="89"/>
    </location>
</feature>
<keyword evidence="12" id="KW-1185">Reference proteome</keyword>
<evidence type="ECO:0000256" key="2">
    <source>
        <dbReference type="ARBA" id="ARBA00007456"/>
    </source>
</evidence>
<dbReference type="Proteomes" id="UP000289340">
    <property type="component" value="Chromosome 10"/>
</dbReference>
<evidence type="ECO:0000256" key="1">
    <source>
        <dbReference type="ARBA" id="ARBA00004271"/>
    </source>
</evidence>
<evidence type="ECO:0000313" key="11">
    <source>
        <dbReference type="EMBL" id="RZB86425.1"/>
    </source>
</evidence>
<comment type="subcellular location">
    <subcellularLocation>
        <location evidence="1 9">Secreted</location>
        <location evidence="1 9">Extracellular space</location>
        <location evidence="1 9">Apoplast</location>
    </subcellularLocation>
</comment>
<dbReference type="GO" id="GO:0048046">
    <property type="term" value="C:apoplast"/>
    <property type="evidence" value="ECO:0007669"/>
    <property type="project" value="UniProtKB-SubCell"/>
</dbReference>
<keyword evidence="7 8" id="KW-0464">Manganese</keyword>
<dbReference type="SUPFAM" id="SSF56801">
    <property type="entry name" value="Acetyl-CoA synthetase-like"/>
    <property type="match status" value="1"/>
</dbReference>
<dbReference type="InterPro" id="IPR011051">
    <property type="entry name" value="RmlC_Cupin_sf"/>
</dbReference>
<accession>A0A445IK34</accession>